<dbReference type="InterPro" id="IPR031807">
    <property type="entry name" value="HicB-like"/>
</dbReference>
<keyword evidence="3" id="KW-1185">Reference proteome</keyword>
<protein>
    <submittedName>
        <fullName evidence="2">Ribbon-helix-helix protein, CopG family</fullName>
    </submittedName>
</protein>
<dbReference type="EMBL" id="CP040818">
    <property type="protein sequence ID" value="QDL92562.1"/>
    <property type="molecule type" value="Genomic_DNA"/>
</dbReference>
<dbReference type="Gene3D" id="3.30.160.250">
    <property type="match status" value="1"/>
</dbReference>
<organism evidence="2 3">
    <name type="scientific">Paroceanicella profunda</name>
    <dbReference type="NCBI Taxonomy" id="2579971"/>
    <lineage>
        <taxon>Bacteria</taxon>
        <taxon>Pseudomonadati</taxon>
        <taxon>Pseudomonadota</taxon>
        <taxon>Alphaproteobacteria</taxon>
        <taxon>Rhodobacterales</taxon>
        <taxon>Paracoccaceae</taxon>
        <taxon>Paroceanicella</taxon>
    </lineage>
</organism>
<gene>
    <name evidence="2" type="ORF">FDP22_12675</name>
</gene>
<dbReference type="CDD" id="cd22231">
    <property type="entry name" value="RHH_NikR_HicB-like"/>
    <property type="match status" value="1"/>
</dbReference>
<name>A0A5B8G0I7_9RHOB</name>
<feature type="domain" description="HicB-like antitoxin of toxin-antitoxin system" evidence="1">
    <location>
        <begin position="3"/>
        <end position="122"/>
    </location>
</feature>
<dbReference type="KEGG" id="ppru:FDP22_12675"/>
<proteinExistence type="predicted"/>
<dbReference type="Pfam" id="PF15919">
    <property type="entry name" value="HicB_lk_antitox"/>
    <property type="match status" value="1"/>
</dbReference>
<dbReference type="AlphaFoldDB" id="A0A5B8G0I7"/>
<sequence>MIYWAIVHHDPGSAYGVSFPDVPDCFAAADEEEDLMANAIAALDDYFADGHVMPAASGLEQVRAAVAEDLAEGAFLVQVPAIRRLTKTVRANISMEQGLLEAIDEAAEQLDMNRSAFLAQAARNEIHRTKAA</sequence>
<accession>A0A5B8G0I7</accession>
<reference evidence="2 3" key="1">
    <citation type="submission" date="2019-06" db="EMBL/GenBank/DDBJ databases">
        <title>Genome sequence of Rhodobacteraceae bacterium D4M1.</title>
        <authorList>
            <person name="Cao J."/>
        </authorList>
    </citation>
    <scope>NUCLEOTIDE SEQUENCE [LARGE SCALE GENOMIC DNA]</scope>
    <source>
        <strain evidence="2 3">D4M1</strain>
    </source>
</reference>
<evidence type="ECO:0000313" key="3">
    <source>
        <dbReference type="Proteomes" id="UP000305888"/>
    </source>
</evidence>
<dbReference type="SUPFAM" id="SSF143100">
    <property type="entry name" value="TTHA1013/TTHA0281-like"/>
    <property type="match status" value="1"/>
</dbReference>
<dbReference type="RefSeq" id="WP_138574136.1">
    <property type="nucleotide sequence ID" value="NZ_CP040818.1"/>
</dbReference>
<evidence type="ECO:0000259" key="1">
    <source>
        <dbReference type="Pfam" id="PF15919"/>
    </source>
</evidence>
<dbReference type="OrthoDB" id="9807959at2"/>
<evidence type="ECO:0000313" key="2">
    <source>
        <dbReference type="EMBL" id="QDL92562.1"/>
    </source>
</evidence>
<dbReference type="Proteomes" id="UP000305888">
    <property type="component" value="Chromosome"/>
</dbReference>
<dbReference type="InterPro" id="IPR035069">
    <property type="entry name" value="TTHA1013/TTHA0281-like"/>
</dbReference>